<evidence type="ECO:0000313" key="2">
    <source>
        <dbReference type="Proteomes" id="UP000012960"/>
    </source>
</evidence>
<dbReference type="AlphaFoldDB" id="A0A804KE26"/>
<dbReference type="Gramene" id="Ma08_t34450.1">
    <property type="protein sequence ID" value="Ma08_p34450.1"/>
    <property type="gene ID" value="Ma08_g34450"/>
</dbReference>
<dbReference type="Proteomes" id="UP000012960">
    <property type="component" value="Unplaced"/>
</dbReference>
<protein>
    <submittedName>
        <fullName evidence="1">Uncharacterized protein</fullName>
    </submittedName>
</protein>
<organism evidence="1 2">
    <name type="scientific">Musa acuminata subsp. malaccensis</name>
    <name type="common">Wild banana</name>
    <name type="synonym">Musa malaccensis</name>
    <dbReference type="NCBI Taxonomy" id="214687"/>
    <lineage>
        <taxon>Eukaryota</taxon>
        <taxon>Viridiplantae</taxon>
        <taxon>Streptophyta</taxon>
        <taxon>Embryophyta</taxon>
        <taxon>Tracheophyta</taxon>
        <taxon>Spermatophyta</taxon>
        <taxon>Magnoliopsida</taxon>
        <taxon>Liliopsida</taxon>
        <taxon>Zingiberales</taxon>
        <taxon>Musaceae</taxon>
        <taxon>Musa</taxon>
    </lineage>
</organism>
<sequence>MLMIEEDCWSEFRGWALWIDHSWSFLRRGH</sequence>
<reference evidence="1" key="1">
    <citation type="submission" date="2021-05" db="UniProtKB">
        <authorList>
            <consortium name="EnsemblPlants"/>
        </authorList>
    </citation>
    <scope>IDENTIFICATION</scope>
    <source>
        <strain evidence="1">subsp. malaccensis</strain>
    </source>
</reference>
<dbReference type="EnsemblPlants" id="Ma08_t34450.1">
    <property type="protein sequence ID" value="Ma08_p34450.1"/>
    <property type="gene ID" value="Ma08_g34450"/>
</dbReference>
<dbReference type="InParanoid" id="A0A804KE26"/>
<keyword evidence="2" id="KW-1185">Reference proteome</keyword>
<evidence type="ECO:0000313" key="1">
    <source>
        <dbReference type="EnsemblPlants" id="Ma08_p34450.1"/>
    </source>
</evidence>
<proteinExistence type="predicted"/>
<accession>A0A804KE26</accession>
<name>A0A804KE26_MUSAM</name>